<gene>
    <name evidence="1" type="ORF">G7Z17_g398</name>
</gene>
<reference evidence="1" key="1">
    <citation type="submission" date="2020-03" db="EMBL/GenBank/DDBJ databases">
        <title>Draft Genome Sequence of Cylindrodendrum hubeiense.</title>
        <authorList>
            <person name="Buettner E."/>
            <person name="Kellner H."/>
        </authorList>
    </citation>
    <scope>NUCLEOTIDE SEQUENCE</scope>
    <source>
        <strain evidence="1">IHI 201604</strain>
    </source>
</reference>
<evidence type="ECO:0000313" key="1">
    <source>
        <dbReference type="EMBL" id="KAF7557702.1"/>
    </source>
</evidence>
<dbReference type="OrthoDB" id="2740448at2759"/>
<evidence type="ECO:0000313" key="2">
    <source>
        <dbReference type="Proteomes" id="UP000722485"/>
    </source>
</evidence>
<proteinExistence type="predicted"/>
<accession>A0A9P5HPQ5</accession>
<organism evidence="1 2">
    <name type="scientific">Cylindrodendrum hubeiense</name>
    <dbReference type="NCBI Taxonomy" id="595255"/>
    <lineage>
        <taxon>Eukaryota</taxon>
        <taxon>Fungi</taxon>
        <taxon>Dikarya</taxon>
        <taxon>Ascomycota</taxon>
        <taxon>Pezizomycotina</taxon>
        <taxon>Sordariomycetes</taxon>
        <taxon>Hypocreomycetidae</taxon>
        <taxon>Hypocreales</taxon>
        <taxon>Nectriaceae</taxon>
        <taxon>Cylindrodendrum</taxon>
    </lineage>
</organism>
<keyword evidence="2" id="KW-1185">Reference proteome</keyword>
<name>A0A9P5HPQ5_9HYPO</name>
<dbReference type="Proteomes" id="UP000722485">
    <property type="component" value="Unassembled WGS sequence"/>
</dbReference>
<dbReference type="EMBL" id="JAANBB010000003">
    <property type="protein sequence ID" value="KAF7557702.1"/>
    <property type="molecule type" value="Genomic_DNA"/>
</dbReference>
<comment type="caution">
    <text evidence="1">The sequence shown here is derived from an EMBL/GenBank/DDBJ whole genome shotgun (WGS) entry which is preliminary data.</text>
</comment>
<sequence>MRTSNGVTRYTETNSHVLVAYHVLEVNLGVLPVWQLFLGFPILGSAKSVPFGTMRRIACNFCRPFQTPSPAQLSQASPNLSVGNGANTQSPAAYQLNQETLGLDFGRGRPEDVLREGEFTHSLMLLYFSNFSDVHFMFDEELFLKDFAVGQVPKIILYSIMALSIRDLGPLGEDQVGPSVEELTRECHQHSSAVVAIVRFTWEHSGFDLHNFSIGKILTLATVVNTHALLSAPSTEAVDRLRAEAATLLACIRRVKHHTRMFIWVVAVLASDRFLSLRIPHLKEYTPRPVRQWRHPNSPAPNTKMQA</sequence>
<protein>
    <submittedName>
        <fullName evidence="1">Uncharacterized protein</fullName>
    </submittedName>
</protein>
<dbReference type="AlphaFoldDB" id="A0A9P5HPQ5"/>